<comment type="similarity">
    <text evidence="1">Belongs to the transferase hexapeptide repeat family.</text>
</comment>
<sequence>MADVVIFGVKDFASLAHFYLRHDSPHRVVAFTVHREFLPAEVEFEGLPIVALEDLEQRYPSSQVSAFAPMSHRKMNRLREGIYNDLKSRGYELISYVSSRATTFPEQQIGDNCFILEDNTIQPFAAIGDNVVIWSGNHIGHHSTVESHTFITSHVVISGHCRIGKYSFLGVNATLKDQITLGEGTLIGMGANITKDTEAWSLYKADATKASKVSSADIDF</sequence>
<dbReference type="InterPro" id="IPR020019">
    <property type="entry name" value="AcTrfase_PglD-like"/>
</dbReference>
<protein>
    <submittedName>
        <fullName evidence="2">Putative transferase</fullName>
    </submittedName>
</protein>
<proteinExistence type="inferred from homology"/>
<dbReference type="RefSeq" id="WP_152099776.1">
    <property type="nucleotide sequence ID" value="NZ_AP021861.1"/>
</dbReference>
<dbReference type="AlphaFoldDB" id="A0A5K7XDQ8"/>
<keyword evidence="3" id="KW-1185">Reference proteome</keyword>
<name>A0A5K7XDQ8_9BACT</name>
<evidence type="ECO:0000313" key="2">
    <source>
        <dbReference type="EMBL" id="BBO34142.1"/>
    </source>
</evidence>
<dbReference type="InterPro" id="IPR001451">
    <property type="entry name" value="Hexapep"/>
</dbReference>
<evidence type="ECO:0000256" key="1">
    <source>
        <dbReference type="ARBA" id="ARBA00007274"/>
    </source>
</evidence>
<dbReference type="PANTHER" id="PTHR43300">
    <property type="entry name" value="ACETYLTRANSFERASE"/>
    <property type="match status" value="1"/>
</dbReference>
<dbReference type="Pfam" id="PF00132">
    <property type="entry name" value="Hexapep"/>
    <property type="match status" value="1"/>
</dbReference>
<dbReference type="KEGG" id="lpav:PLANPX_3754"/>
<dbReference type="CDD" id="cd03360">
    <property type="entry name" value="LbH_AT_putative"/>
    <property type="match status" value="1"/>
</dbReference>
<keyword evidence="2" id="KW-0808">Transferase</keyword>
<dbReference type="Gene3D" id="2.160.10.10">
    <property type="entry name" value="Hexapeptide repeat proteins"/>
    <property type="match status" value="1"/>
</dbReference>
<evidence type="ECO:0000313" key="3">
    <source>
        <dbReference type="Proteomes" id="UP000326837"/>
    </source>
</evidence>
<dbReference type="SUPFAM" id="SSF51161">
    <property type="entry name" value="Trimeric LpxA-like enzymes"/>
    <property type="match status" value="1"/>
</dbReference>
<dbReference type="PANTHER" id="PTHR43300:SF4">
    <property type="entry name" value="ACYL-[ACYL-CARRIER-PROTEIN]--UDP-N-ACETYLGLUCOSAMINE O-ACYLTRANSFERASE"/>
    <property type="match status" value="1"/>
</dbReference>
<reference evidence="3" key="1">
    <citation type="submission" date="2019-10" db="EMBL/GenBank/DDBJ databases">
        <title>Lacipirellula parvula gen. nov., sp. nov., representing a lineage of planctomycetes widespread in freshwater anoxic habitats, and description of the family Lacipirellulaceae.</title>
        <authorList>
            <person name="Dedysh S.N."/>
            <person name="Kulichevskaya I.S."/>
            <person name="Beletsky A.V."/>
            <person name="Rakitin A.L."/>
            <person name="Mardanov A.V."/>
            <person name="Ivanova A.A."/>
            <person name="Saltykova V.X."/>
            <person name="Rijpstra W.I.C."/>
            <person name="Sinninghe Damste J.S."/>
            <person name="Ravin N.V."/>
        </authorList>
    </citation>
    <scope>NUCLEOTIDE SEQUENCE [LARGE SCALE GENOMIC DNA]</scope>
    <source>
        <strain evidence="3">PX69</strain>
    </source>
</reference>
<accession>A0A5K7XDQ8</accession>
<dbReference type="EMBL" id="AP021861">
    <property type="protein sequence ID" value="BBO34142.1"/>
    <property type="molecule type" value="Genomic_DNA"/>
</dbReference>
<dbReference type="InterPro" id="IPR011004">
    <property type="entry name" value="Trimer_LpxA-like_sf"/>
</dbReference>
<dbReference type="Proteomes" id="UP000326837">
    <property type="component" value="Chromosome"/>
</dbReference>
<dbReference type="InterPro" id="IPR050179">
    <property type="entry name" value="Trans_hexapeptide_repeat"/>
</dbReference>
<dbReference type="GO" id="GO:0016740">
    <property type="term" value="F:transferase activity"/>
    <property type="evidence" value="ECO:0007669"/>
    <property type="project" value="UniProtKB-KW"/>
</dbReference>
<dbReference type="Pfam" id="PF14602">
    <property type="entry name" value="Hexapep_2"/>
    <property type="match status" value="1"/>
</dbReference>
<gene>
    <name evidence="2" type="ORF">PLANPX_3754</name>
</gene>
<organism evidence="2 3">
    <name type="scientific">Lacipirellula parvula</name>
    <dbReference type="NCBI Taxonomy" id="2650471"/>
    <lineage>
        <taxon>Bacteria</taxon>
        <taxon>Pseudomonadati</taxon>
        <taxon>Planctomycetota</taxon>
        <taxon>Planctomycetia</taxon>
        <taxon>Pirellulales</taxon>
        <taxon>Lacipirellulaceae</taxon>
        <taxon>Lacipirellula</taxon>
    </lineage>
</organism>